<evidence type="ECO:0000256" key="1">
    <source>
        <dbReference type="SAM" id="MobiDB-lite"/>
    </source>
</evidence>
<organism evidence="2 3">
    <name type="scientific">Kwoniella mangroviensis CBS 10435</name>
    <dbReference type="NCBI Taxonomy" id="1331196"/>
    <lineage>
        <taxon>Eukaryota</taxon>
        <taxon>Fungi</taxon>
        <taxon>Dikarya</taxon>
        <taxon>Basidiomycota</taxon>
        <taxon>Agaricomycotina</taxon>
        <taxon>Tremellomycetes</taxon>
        <taxon>Tremellales</taxon>
        <taxon>Cryptococcaceae</taxon>
        <taxon>Kwoniella</taxon>
    </lineage>
</organism>
<reference evidence="2 3" key="1">
    <citation type="submission" date="2013-07" db="EMBL/GenBank/DDBJ databases">
        <title>The Genome Sequence of Kwoniella mangroviensis CBS10435.</title>
        <authorList>
            <consortium name="The Broad Institute Genome Sequencing Platform"/>
            <person name="Cuomo C."/>
            <person name="Litvintseva A."/>
            <person name="Chen Y."/>
            <person name="Heitman J."/>
            <person name="Sun S."/>
            <person name="Springer D."/>
            <person name="Dromer F."/>
            <person name="Young S.K."/>
            <person name="Zeng Q."/>
            <person name="Gargeya S."/>
            <person name="Fitzgerald M."/>
            <person name="Abouelleil A."/>
            <person name="Alvarado L."/>
            <person name="Berlin A.M."/>
            <person name="Chapman S.B."/>
            <person name="Dewar J."/>
            <person name="Goldberg J."/>
            <person name="Griggs A."/>
            <person name="Gujja S."/>
            <person name="Hansen M."/>
            <person name="Howarth C."/>
            <person name="Imamovic A."/>
            <person name="Larimer J."/>
            <person name="McCowan C."/>
            <person name="Murphy C."/>
            <person name="Pearson M."/>
            <person name="Priest M."/>
            <person name="Roberts A."/>
            <person name="Saif S."/>
            <person name="Shea T."/>
            <person name="Sykes S."/>
            <person name="Wortman J."/>
            <person name="Nusbaum C."/>
            <person name="Birren B."/>
        </authorList>
    </citation>
    <scope>NUCLEOTIDE SEQUENCE [LARGE SCALE GENOMIC DNA]</scope>
    <source>
        <strain evidence="2 3">CBS 10435</strain>
    </source>
</reference>
<dbReference type="AlphaFoldDB" id="A0A1B9J225"/>
<accession>A0A1B9J225</accession>
<evidence type="ECO:0000313" key="2">
    <source>
        <dbReference type="EMBL" id="OCF61838.1"/>
    </source>
</evidence>
<keyword evidence="3" id="KW-1185">Reference proteome</keyword>
<sequence length="413" mass="46012">MDHSSHNQRFSRQDVDDSNEYAQGWEDTDTFGTIMEAVTQQSHLQPSTDVRFAGHNYDSPAWEQPQYPAYHQNWPSMYPSHGRSRVLIGVPGSEAGYASSYGDHGDFASTQGDAGFANSTMGWSYSQISNEQDKLAHPNASTGEQLHHPERLRDRVHPYLQRSGDLSASSSQTPPSWRKSRGRPSDFKSTSNKPKKERKKEFLSPGMDNIINTGRKVMGATLEAFRASKAANFCADGPALSHWATLTPTTDPGVWSTPTRRGKTFKEIRGHKGLPVMTARELYMGQWSCQLTLTFASSGKTITGTGMTPKSGESLDFRQVGLLDDTSIDQSEPFSKKTKRNADLLYQRIKAEHSPLQQARVSYVCFEEHSDRYDVQVPCTVLTQYGVLPASISVFLDVELLNSSECLDQDNEP</sequence>
<proteinExistence type="predicted"/>
<dbReference type="Proteomes" id="UP000092583">
    <property type="component" value="Unassembled WGS sequence"/>
</dbReference>
<feature type="compositionally biased region" description="Basic and acidic residues" evidence="1">
    <location>
        <begin position="145"/>
        <end position="157"/>
    </location>
</feature>
<gene>
    <name evidence="2" type="ORF">L486_01500</name>
</gene>
<protein>
    <submittedName>
        <fullName evidence="2">Uncharacterized protein</fullName>
    </submittedName>
</protein>
<dbReference type="EMBL" id="KI669459">
    <property type="protein sequence ID" value="OCF61838.1"/>
    <property type="molecule type" value="Genomic_DNA"/>
</dbReference>
<feature type="compositionally biased region" description="Polar residues" evidence="1">
    <location>
        <begin position="164"/>
        <end position="175"/>
    </location>
</feature>
<feature type="region of interest" description="Disordered" evidence="1">
    <location>
        <begin position="131"/>
        <end position="207"/>
    </location>
</feature>
<feature type="region of interest" description="Disordered" evidence="1">
    <location>
        <begin position="1"/>
        <end position="23"/>
    </location>
</feature>
<evidence type="ECO:0000313" key="3">
    <source>
        <dbReference type="Proteomes" id="UP000092583"/>
    </source>
</evidence>
<feature type="compositionally biased region" description="Basic and acidic residues" evidence="1">
    <location>
        <begin position="1"/>
        <end position="15"/>
    </location>
</feature>
<name>A0A1B9J225_9TREE</name>
<reference evidence="3" key="2">
    <citation type="submission" date="2013-12" db="EMBL/GenBank/DDBJ databases">
        <title>Evolution of pathogenesis and genome organization in the Tremellales.</title>
        <authorList>
            <person name="Cuomo C."/>
            <person name="Litvintseva A."/>
            <person name="Heitman J."/>
            <person name="Chen Y."/>
            <person name="Sun S."/>
            <person name="Springer D."/>
            <person name="Dromer F."/>
            <person name="Young S."/>
            <person name="Zeng Q."/>
            <person name="Chapman S."/>
            <person name="Gujja S."/>
            <person name="Saif S."/>
            <person name="Birren B."/>
        </authorList>
    </citation>
    <scope>NUCLEOTIDE SEQUENCE [LARGE SCALE GENOMIC DNA]</scope>
    <source>
        <strain evidence="3">CBS 10435</strain>
    </source>
</reference>